<reference evidence="1 8" key="4">
    <citation type="submission" date="2023-01" db="EMBL/GenBank/DDBJ databases">
        <title>Human gut microbiome strain richness.</title>
        <authorList>
            <person name="Chen-Liaw A."/>
        </authorList>
    </citation>
    <scope>NUCLEOTIDE SEQUENCE [LARGE SCALE GENOMIC DNA]</scope>
    <source>
        <strain evidence="1 8">RTP21311st1_C8_RTP21311_201001</strain>
    </source>
</reference>
<evidence type="ECO:0000313" key="7">
    <source>
        <dbReference type="Proteomes" id="UP000494211"/>
    </source>
</evidence>
<protein>
    <submittedName>
        <fullName evidence="2">DUF466 domain-containing protein</fullName>
    </submittedName>
    <submittedName>
        <fullName evidence="1">YbdD/YjiX family protein</fullName>
    </submittedName>
</protein>
<dbReference type="EMBL" id="MNLB01000002">
    <property type="protein sequence ID" value="PAC73966.1"/>
    <property type="molecule type" value="Genomic_DNA"/>
</dbReference>
<comment type="caution">
    <text evidence="2">The sequence shown here is derived from an EMBL/GenBank/DDBJ whole genome shotgun (WGS) entry which is preliminary data.</text>
</comment>
<evidence type="ECO:0000313" key="5">
    <source>
        <dbReference type="Proteomes" id="UP000216789"/>
    </source>
</evidence>
<name>A0A173YB86_BIFPS</name>
<organism evidence="2 5">
    <name type="scientific">Bifidobacterium pseudocatenulatum</name>
    <dbReference type="NCBI Taxonomy" id="28026"/>
    <lineage>
        <taxon>Bacteria</taxon>
        <taxon>Bacillati</taxon>
        <taxon>Actinomycetota</taxon>
        <taxon>Actinomycetes</taxon>
        <taxon>Bifidobacteriales</taxon>
        <taxon>Bifidobacteriaceae</taxon>
        <taxon>Bifidobacterium</taxon>
    </lineage>
</organism>
<keyword evidence="7" id="KW-1185">Reference proteome</keyword>
<gene>
    <name evidence="4" type="ORF">BIFLH658_00405</name>
    <name evidence="3" type="ORF">BPLFYP29_00480</name>
    <name evidence="2" type="ORF">BPS1E_0589</name>
    <name evidence="1" type="ORF">PMN70_01290</name>
</gene>
<evidence type="ECO:0000313" key="3">
    <source>
        <dbReference type="EMBL" id="VUX62485.1"/>
    </source>
</evidence>
<dbReference type="Proteomes" id="UP000216789">
    <property type="component" value="Unassembled WGS sequence"/>
</dbReference>
<dbReference type="InterPro" id="IPR007423">
    <property type="entry name" value="Sel_put"/>
</dbReference>
<sequence>MQGFTTMVRRIWSALLKAKAGFVWYVREFSGEAKYDHYLEHFASEHPCETPLTEREYWRMREEYDRKHPNTSCCC</sequence>
<evidence type="ECO:0000313" key="2">
    <source>
        <dbReference type="EMBL" id="PAC73966.1"/>
    </source>
</evidence>
<accession>A0A173YB86</accession>
<dbReference type="Proteomes" id="UP000331308">
    <property type="component" value="Unassembled WGS sequence"/>
</dbReference>
<dbReference type="STRING" id="28026.GCA_000940535_00761"/>
<dbReference type="Proteomes" id="UP000494211">
    <property type="component" value="Unassembled WGS sequence"/>
</dbReference>
<dbReference type="AlphaFoldDB" id="A0A173YB86"/>
<reference evidence="4 7" key="3">
    <citation type="submission" date="2019-10" db="EMBL/GenBank/DDBJ databases">
        <authorList>
            <consortium name="Melissa Lawson"/>
            <person name="O'neill I."/>
        </authorList>
    </citation>
    <scope>NUCLEOTIDE SEQUENCE [LARGE SCALE GENOMIC DNA]</scope>
    <source>
        <strain evidence="4">LH_658</strain>
    </source>
</reference>
<evidence type="ECO:0000313" key="6">
    <source>
        <dbReference type="Proteomes" id="UP000331308"/>
    </source>
</evidence>
<evidence type="ECO:0000313" key="8">
    <source>
        <dbReference type="Proteomes" id="UP001212008"/>
    </source>
</evidence>
<dbReference type="EMBL" id="CABHOD010000003">
    <property type="protein sequence ID" value="VUX62485.1"/>
    <property type="molecule type" value="Genomic_DNA"/>
</dbReference>
<dbReference type="Proteomes" id="UP001212008">
    <property type="component" value="Unassembled WGS sequence"/>
</dbReference>
<evidence type="ECO:0000313" key="4">
    <source>
        <dbReference type="EMBL" id="VWQ13880.1"/>
    </source>
</evidence>
<dbReference type="Pfam" id="PF04328">
    <property type="entry name" value="Sel_put"/>
    <property type="match status" value="1"/>
</dbReference>
<dbReference type="EMBL" id="JAQKRA010000001">
    <property type="protein sequence ID" value="MDB6490847.1"/>
    <property type="molecule type" value="Genomic_DNA"/>
</dbReference>
<reference evidence="3 6" key="2">
    <citation type="submission" date="2019-07" db="EMBL/GenBank/DDBJ databases">
        <authorList>
            <person name="Chang H.-W."/>
            <person name="Raman A."/>
            <person name="Venkatesh S."/>
            <person name="Gehrig J."/>
        </authorList>
    </citation>
    <scope>NUCLEOTIDE SEQUENCE [LARGE SCALE GENOMIC DNA]</scope>
    <source>
        <strain evidence="3">Bifidobacterium_pseudocatenulatum_LFYP_29</strain>
    </source>
</reference>
<evidence type="ECO:0000313" key="1">
    <source>
        <dbReference type="EMBL" id="MDB6490847.1"/>
    </source>
</evidence>
<reference evidence="2 5" key="1">
    <citation type="journal article" date="2017" name="ISME J.">
        <title>Unveiling bifidobacterial biogeography across the mammalian branch of the tree of life.</title>
        <authorList>
            <person name="Milani C."/>
            <person name="Mangifesta M."/>
            <person name="Mancabelli L."/>
            <person name="Lugli G.A."/>
            <person name="James K."/>
            <person name="Duranti S."/>
            <person name="Turroni F."/>
            <person name="Ferrario C."/>
            <person name="Ossiprandi M.C."/>
            <person name="van Sinderen D."/>
            <person name="Ventura M."/>
        </authorList>
    </citation>
    <scope>NUCLEOTIDE SEQUENCE [LARGE SCALE GENOMIC DNA]</scope>
    <source>
        <strain evidence="2 5">1E</strain>
    </source>
</reference>
<proteinExistence type="predicted"/>
<dbReference type="EMBL" id="CABWJV010000001">
    <property type="protein sequence ID" value="VWQ13880.1"/>
    <property type="molecule type" value="Genomic_DNA"/>
</dbReference>